<dbReference type="OrthoDB" id="9806524at2"/>
<evidence type="ECO:0000313" key="2">
    <source>
        <dbReference type="Proteomes" id="UP000295399"/>
    </source>
</evidence>
<reference evidence="1 2" key="1">
    <citation type="submission" date="2019-03" db="EMBL/GenBank/DDBJ databases">
        <title>Genomic Encyclopedia of Type Strains, Phase IV (KMG-IV): sequencing the most valuable type-strain genomes for metagenomic binning, comparative biology and taxonomic classification.</title>
        <authorList>
            <person name="Goeker M."/>
        </authorList>
    </citation>
    <scope>NUCLEOTIDE SEQUENCE [LARGE SCALE GENOMIC DNA]</scope>
    <source>
        <strain evidence="1 2">DSM 2132</strain>
    </source>
</reference>
<gene>
    <name evidence="1" type="ORF">EV659_107164</name>
</gene>
<protein>
    <submittedName>
        <fullName evidence="1">SapC protein</fullName>
    </submittedName>
</protein>
<dbReference type="EMBL" id="SLXO01000007">
    <property type="protein sequence ID" value="TCP33551.1"/>
    <property type="molecule type" value="Genomic_DNA"/>
</dbReference>
<dbReference type="Pfam" id="PF07277">
    <property type="entry name" value="SapC"/>
    <property type="match status" value="1"/>
</dbReference>
<comment type="caution">
    <text evidence="1">The sequence shown here is derived from an EMBL/GenBank/DDBJ whole genome shotgun (WGS) entry which is preliminary data.</text>
</comment>
<dbReference type="Proteomes" id="UP000295399">
    <property type="component" value="Unassembled WGS sequence"/>
</dbReference>
<keyword evidence="2" id="KW-1185">Reference proteome</keyword>
<proteinExistence type="predicted"/>
<dbReference type="InParanoid" id="A0A4R2PHA9"/>
<accession>A0A4R2PHA9</accession>
<dbReference type="InterPro" id="IPR010836">
    <property type="entry name" value="SapC"/>
</dbReference>
<sequence>MNDAAGQGAQDDAPQLPLFYQQPEILRRDLHANLGLVKQADYSFAREANAVPLTVSEFAMAGLNYPIIFVGEGQKTPVAVMSYERGRNFFVDENGRWEATAYIPAYVRRYPFVFMRDDQNERFALCIDRASSLIAETEQDVQPFFAEGEQTDLIKNALDFCTAYQQEAQATEQFIGLMTKHDLIVERAANLTLKDGQTSTINNIGVVDEEKLNALSDEAFLELRTTGALGAIYCHLMAQKAWQPLILRG</sequence>
<dbReference type="AlphaFoldDB" id="A0A4R2PHA9"/>
<name>A0A4R2PHA9_RHOSA</name>
<evidence type="ECO:0000313" key="1">
    <source>
        <dbReference type="EMBL" id="TCP33551.1"/>
    </source>
</evidence>
<dbReference type="RefSeq" id="WP_132708825.1">
    <property type="nucleotide sequence ID" value="NZ_JACIGF010000007.1"/>
</dbReference>
<organism evidence="1 2">
    <name type="scientific">Rhodothalassium salexigens DSM 2132</name>
    <dbReference type="NCBI Taxonomy" id="1188247"/>
    <lineage>
        <taxon>Bacteria</taxon>
        <taxon>Pseudomonadati</taxon>
        <taxon>Pseudomonadota</taxon>
        <taxon>Alphaproteobacteria</taxon>
        <taxon>Rhodothalassiales</taxon>
        <taxon>Rhodothalassiaceae</taxon>
        <taxon>Rhodothalassium</taxon>
    </lineage>
</organism>